<evidence type="ECO:0000256" key="10">
    <source>
        <dbReference type="ARBA" id="ARBA00040904"/>
    </source>
</evidence>
<feature type="region of interest" description="Disordered" evidence="12">
    <location>
        <begin position="151"/>
        <end position="170"/>
    </location>
</feature>
<sequence>MELFETNPYFFPEQRFYDGENFLGSRLQSYEAAAFPERPEVALCPESRGALEEKDSMLPEHCPGQCLPWACKICKRKTVSIDRRRAATLREKRRLKKVNEAFEALKRSTLLNPNQRLPKVEILRSAIQYIERLQSLLSSLNQQEREQRELRYAPSECGSGSSSCSPEWSTQLEFSTNPADHLLSDDAAEDRNLHSLSSIVESIAVEDVAVTFPEERVQN</sequence>
<keyword evidence="2" id="KW-0217">Developmental protein</keyword>
<dbReference type="Gene3D" id="4.10.280.10">
    <property type="entry name" value="Helix-loop-helix DNA-binding domain"/>
    <property type="match status" value="1"/>
</dbReference>
<dbReference type="PANTHER" id="PTHR11534:SF5">
    <property type="entry name" value="MYOGENIN"/>
    <property type="match status" value="1"/>
</dbReference>
<keyword evidence="5" id="KW-0805">Transcription regulation</keyword>
<dbReference type="GO" id="GO:0000981">
    <property type="term" value="F:DNA-binding transcription factor activity, RNA polymerase II-specific"/>
    <property type="evidence" value="ECO:0007669"/>
    <property type="project" value="TreeGrafter"/>
</dbReference>
<keyword evidence="6" id="KW-0238">DNA-binding</keyword>
<dbReference type="Pfam" id="PF01586">
    <property type="entry name" value="Basic"/>
    <property type="match status" value="1"/>
</dbReference>
<dbReference type="GO" id="GO:0005667">
    <property type="term" value="C:transcription regulator complex"/>
    <property type="evidence" value="ECO:0007669"/>
    <property type="project" value="UniProtKB-ARBA"/>
</dbReference>
<dbReference type="InterPro" id="IPR036638">
    <property type="entry name" value="HLH_DNA-bd_sf"/>
</dbReference>
<feature type="coiled-coil region" evidence="11">
    <location>
        <begin position="123"/>
        <end position="150"/>
    </location>
</feature>
<protein>
    <recommendedName>
        <fullName evidence="10">Myogenin</fullName>
    </recommendedName>
</protein>
<dbReference type="Ensembl" id="ENSCPIT00010003586.1">
    <property type="protein sequence ID" value="ENSCPIP00010003027.1"/>
    <property type="gene ID" value="ENSCPIG00010002367.1"/>
</dbReference>
<evidence type="ECO:0000256" key="7">
    <source>
        <dbReference type="ARBA" id="ARBA00023159"/>
    </source>
</evidence>
<name>A0A8C3KZS9_CHRPC</name>
<dbReference type="PANTHER" id="PTHR11534">
    <property type="entry name" value="MYOGENIC FACTOR"/>
    <property type="match status" value="1"/>
</dbReference>
<evidence type="ECO:0000256" key="2">
    <source>
        <dbReference type="ARBA" id="ARBA00022473"/>
    </source>
</evidence>
<evidence type="ECO:0000256" key="11">
    <source>
        <dbReference type="SAM" id="Coils"/>
    </source>
</evidence>
<reference evidence="14" key="2">
    <citation type="submission" date="2025-09" db="UniProtKB">
        <authorList>
            <consortium name="Ensembl"/>
        </authorList>
    </citation>
    <scope>IDENTIFICATION</scope>
</reference>
<dbReference type="SUPFAM" id="SSF47459">
    <property type="entry name" value="HLH, helix-loop-helix DNA-binding domain"/>
    <property type="match status" value="1"/>
</dbReference>
<evidence type="ECO:0000256" key="6">
    <source>
        <dbReference type="ARBA" id="ARBA00023125"/>
    </source>
</evidence>
<dbReference type="SMART" id="SM00520">
    <property type="entry name" value="BASIC"/>
    <property type="match status" value="1"/>
</dbReference>
<feature type="domain" description="BHLH" evidence="13">
    <location>
        <begin position="82"/>
        <end position="133"/>
    </location>
</feature>
<evidence type="ECO:0000259" key="13">
    <source>
        <dbReference type="PROSITE" id="PS50888"/>
    </source>
</evidence>
<keyword evidence="9" id="KW-0539">Nucleus</keyword>
<proteinExistence type="predicted"/>
<dbReference type="GO" id="GO:0035914">
    <property type="term" value="P:skeletal muscle cell differentiation"/>
    <property type="evidence" value="ECO:0007669"/>
    <property type="project" value="TreeGrafter"/>
</dbReference>
<dbReference type="GO" id="GO:0005634">
    <property type="term" value="C:nucleus"/>
    <property type="evidence" value="ECO:0007669"/>
    <property type="project" value="UniProtKB-SubCell"/>
</dbReference>
<accession>A0A8C3KZS9</accession>
<dbReference type="GO" id="GO:0048743">
    <property type="term" value="P:positive regulation of skeletal muscle fiber development"/>
    <property type="evidence" value="ECO:0007669"/>
    <property type="project" value="TreeGrafter"/>
</dbReference>
<evidence type="ECO:0000256" key="5">
    <source>
        <dbReference type="ARBA" id="ARBA00023015"/>
    </source>
</evidence>
<dbReference type="GO" id="GO:0045663">
    <property type="term" value="P:positive regulation of myoblast differentiation"/>
    <property type="evidence" value="ECO:0007669"/>
    <property type="project" value="TreeGrafter"/>
</dbReference>
<evidence type="ECO:0000256" key="3">
    <source>
        <dbReference type="ARBA" id="ARBA00022541"/>
    </source>
</evidence>
<keyword evidence="7" id="KW-0010">Activator</keyword>
<dbReference type="GO" id="GO:0042693">
    <property type="term" value="P:muscle cell fate commitment"/>
    <property type="evidence" value="ECO:0007669"/>
    <property type="project" value="UniProtKB-ARBA"/>
</dbReference>
<feature type="compositionally biased region" description="Low complexity" evidence="12">
    <location>
        <begin position="154"/>
        <end position="167"/>
    </location>
</feature>
<dbReference type="AlphaFoldDB" id="A0A8C3KZS9"/>
<dbReference type="GO" id="GO:0043425">
    <property type="term" value="F:bHLH transcription factor binding"/>
    <property type="evidence" value="ECO:0007669"/>
    <property type="project" value="UniProtKB-ARBA"/>
</dbReference>
<dbReference type="GO" id="GO:0045944">
    <property type="term" value="P:positive regulation of transcription by RNA polymerase II"/>
    <property type="evidence" value="ECO:0007669"/>
    <property type="project" value="TreeGrafter"/>
</dbReference>
<dbReference type="InterPro" id="IPR039704">
    <property type="entry name" value="Myogenic_factor"/>
</dbReference>
<reference evidence="14" key="1">
    <citation type="submission" date="2025-08" db="UniProtKB">
        <authorList>
            <consortium name="Ensembl"/>
        </authorList>
    </citation>
    <scope>IDENTIFICATION</scope>
</reference>
<keyword evidence="15" id="KW-1185">Reference proteome</keyword>
<dbReference type="GO" id="GO:0000978">
    <property type="term" value="F:RNA polymerase II cis-regulatory region sequence-specific DNA binding"/>
    <property type="evidence" value="ECO:0007669"/>
    <property type="project" value="TreeGrafter"/>
</dbReference>
<evidence type="ECO:0000313" key="14">
    <source>
        <dbReference type="Ensembl" id="ENSCPIP00010003027.1"/>
    </source>
</evidence>
<evidence type="ECO:0000256" key="9">
    <source>
        <dbReference type="ARBA" id="ARBA00023242"/>
    </source>
</evidence>
<evidence type="ECO:0000256" key="4">
    <source>
        <dbReference type="ARBA" id="ARBA00022782"/>
    </source>
</evidence>
<evidence type="ECO:0000256" key="8">
    <source>
        <dbReference type="ARBA" id="ARBA00023163"/>
    </source>
</evidence>
<comment type="subcellular location">
    <subcellularLocation>
        <location evidence="1">Nucleus</location>
    </subcellularLocation>
</comment>
<keyword evidence="4" id="KW-0221">Differentiation</keyword>
<dbReference type="SMART" id="SM00353">
    <property type="entry name" value="HLH"/>
    <property type="match status" value="1"/>
</dbReference>
<evidence type="ECO:0000313" key="15">
    <source>
        <dbReference type="Proteomes" id="UP000694543"/>
    </source>
</evidence>
<dbReference type="Proteomes" id="UP000694543">
    <property type="component" value="Unplaced"/>
</dbReference>
<keyword evidence="11" id="KW-0175">Coiled coil</keyword>
<dbReference type="Pfam" id="PF00010">
    <property type="entry name" value="HLH"/>
    <property type="match status" value="1"/>
</dbReference>
<dbReference type="FunFam" id="4.10.280.10:FF:000005">
    <property type="entry name" value="Myogenic factor"/>
    <property type="match status" value="1"/>
</dbReference>
<dbReference type="InterPro" id="IPR011598">
    <property type="entry name" value="bHLH_dom"/>
</dbReference>
<organism evidence="14 15">
    <name type="scientific">Chrysolophus pictus</name>
    <name type="common">Golden pheasant</name>
    <name type="synonym">Phasianus pictus</name>
    <dbReference type="NCBI Taxonomy" id="9089"/>
    <lineage>
        <taxon>Eukaryota</taxon>
        <taxon>Metazoa</taxon>
        <taxon>Chordata</taxon>
        <taxon>Craniata</taxon>
        <taxon>Vertebrata</taxon>
        <taxon>Euteleostomi</taxon>
        <taxon>Archelosauria</taxon>
        <taxon>Archosauria</taxon>
        <taxon>Dinosauria</taxon>
        <taxon>Saurischia</taxon>
        <taxon>Theropoda</taxon>
        <taxon>Coelurosauria</taxon>
        <taxon>Aves</taxon>
        <taxon>Neognathae</taxon>
        <taxon>Galloanserae</taxon>
        <taxon>Galliformes</taxon>
        <taxon>Phasianidae</taxon>
        <taxon>Phasianinae</taxon>
        <taxon>Chrysolophus</taxon>
    </lineage>
</organism>
<evidence type="ECO:0000256" key="1">
    <source>
        <dbReference type="ARBA" id="ARBA00004123"/>
    </source>
</evidence>
<dbReference type="PROSITE" id="PS50888">
    <property type="entry name" value="BHLH"/>
    <property type="match status" value="1"/>
</dbReference>
<keyword evidence="3" id="KW-0517">Myogenesis</keyword>
<dbReference type="GO" id="GO:0046983">
    <property type="term" value="F:protein dimerization activity"/>
    <property type="evidence" value="ECO:0007669"/>
    <property type="project" value="InterPro"/>
</dbReference>
<keyword evidence="8" id="KW-0804">Transcription</keyword>
<evidence type="ECO:0000256" key="12">
    <source>
        <dbReference type="SAM" id="MobiDB-lite"/>
    </source>
</evidence>
<dbReference type="InterPro" id="IPR002546">
    <property type="entry name" value="MyoD_N"/>
</dbReference>